<accession>A0A0C9TJE6</accession>
<protein>
    <recommendedName>
        <fullName evidence="3">AB hydrolase-1 domain-containing protein</fullName>
    </recommendedName>
</protein>
<keyword evidence="2" id="KW-1185">Reference proteome</keyword>
<name>A0A0C9TJE6_SPHS4</name>
<reference evidence="1 2" key="1">
    <citation type="submission" date="2014-06" db="EMBL/GenBank/DDBJ databases">
        <title>Evolutionary Origins and Diversification of the Mycorrhizal Mutualists.</title>
        <authorList>
            <consortium name="DOE Joint Genome Institute"/>
            <consortium name="Mycorrhizal Genomics Consortium"/>
            <person name="Kohler A."/>
            <person name="Kuo A."/>
            <person name="Nagy L.G."/>
            <person name="Floudas D."/>
            <person name="Copeland A."/>
            <person name="Barry K.W."/>
            <person name="Cichocki N."/>
            <person name="Veneault-Fourrey C."/>
            <person name="LaButti K."/>
            <person name="Lindquist E.A."/>
            <person name="Lipzen A."/>
            <person name="Lundell T."/>
            <person name="Morin E."/>
            <person name="Murat C."/>
            <person name="Riley R."/>
            <person name="Ohm R."/>
            <person name="Sun H."/>
            <person name="Tunlid A."/>
            <person name="Henrissat B."/>
            <person name="Grigoriev I.V."/>
            <person name="Hibbett D.S."/>
            <person name="Martin F."/>
        </authorList>
    </citation>
    <scope>NUCLEOTIDE SEQUENCE [LARGE SCALE GENOMIC DNA]</scope>
    <source>
        <strain evidence="1 2">SS14</strain>
    </source>
</reference>
<organism evidence="1 2">
    <name type="scientific">Sphaerobolus stellatus (strain SS14)</name>
    <dbReference type="NCBI Taxonomy" id="990650"/>
    <lineage>
        <taxon>Eukaryota</taxon>
        <taxon>Fungi</taxon>
        <taxon>Dikarya</taxon>
        <taxon>Basidiomycota</taxon>
        <taxon>Agaricomycotina</taxon>
        <taxon>Agaricomycetes</taxon>
        <taxon>Phallomycetidae</taxon>
        <taxon>Geastrales</taxon>
        <taxon>Sphaerobolaceae</taxon>
        <taxon>Sphaerobolus</taxon>
    </lineage>
</organism>
<proteinExistence type="predicted"/>
<evidence type="ECO:0000313" key="2">
    <source>
        <dbReference type="Proteomes" id="UP000054279"/>
    </source>
</evidence>
<dbReference type="Proteomes" id="UP000054279">
    <property type="component" value="Unassembled WGS sequence"/>
</dbReference>
<dbReference type="OrthoDB" id="3466517at2759"/>
<dbReference type="HOGENOM" id="CLU_1603785_0_0_1"/>
<evidence type="ECO:0008006" key="3">
    <source>
        <dbReference type="Google" id="ProtNLM"/>
    </source>
</evidence>
<dbReference type="AlphaFoldDB" id="A0A0C9TJE6"/>
<evidence type="ECO:0000313" key="1">
    <source>
        <dbReference type="EMBL" id="KIJ29748.1"/>
    </source>
</evidence>
<sequence>MCLSGTKLCLLWNAAKSSEFGYWKHGDLSTQDFNQLEQRKADLSKAASTSNMTLEQLLQATDFTPGDRCETVVGTPGFKEVLEKQTKTLLDPDLRALLNGAKFTHLFGDNTMWNIIYAAWVMESRVKEANNPQTHIEFKVMKGANHFLMWDEPEVCMKELLSCMEY</sequence>
<gene>
    <name evidence="1" type="ORF">M422DRAFT_268783</name>
</gene>
<dbReference type="EMBL" id="KN837276">
    <property type="protein sequence ID" value="KIJ29748.1"/>
    <property type="molecule type" value="Genomic_DNA"/>
</dbReference>